<dbReference type="Proteomes" id="UP000051660">
    <property type="component" value="Unassembled WGS sequence"/>
</dbReference>
<accession>A0A0R3MN42</accession>
<evidence type="ECO:0000313" key="3">
    <source>
        <dbReference type="EMBL" id="KRR19583.1"/>
    </source>
</evidence>
<sequence>MKLFTGSLAAGLILLAGGAQAQAPGPDGRSPYRAASDFEAPYAVAPQPAPGPYYEPGPRYGYGPGPGLLPSTEVYSVLRDNGFSPLGIPRLRGFVYTIAAIDRGGEGGRLVIDARNGRIIRFVPGYGMGDNFYEERSALPGIPPAPPLARATVPPAHVQAAPVQAEPRPKPAPKVASRPVPVPKASPIAAAKPAPVPQQATAPAPKPTEVQAAASPTTTGSVPAKPAPKIAPTQDMPNAQGLE</sequence>
<proteinExistence type="predicted"/>
<evidence type="ECO:0000313" key="4">
    <source>
        <dbReference type="Proteomes" id="UP000051660"/>
    </source>
</evidence>
<comment type="caution">
    <text evidence="3">The sequence shown here is derived from an EMBL/GenBank/DDBJ whole genome shotgun (WGS) entry which is preliminary data.</text>
</comment>
<dbReference type="RefSeq" id="WP_057860997.1">
    <property type="nucleotide sequence ID" value="NZ_LLYB01000094.1"/>
</dbReference>
<gene>
    <name evidence="3" type="ORF">CQ14_17375</name>
</gene>
<reference evidence="3 4" key="1">
    <citation type="submission" date="2014-03" db="EMBL/GenBank/DDBJ databases">
        <title>Bradyrhizobium valentinum sp. nov., isolated from effective nodules of Lupinus mariae-josephae, a lupine endemic of basic-lime soils in Eastern Spain.</title>
        <authorList>
            <person name="Duran D."/>
            <person name="Rey L."/>
            <person name="Navarro A."/>
            <person name="Busquets A."/>
            <person name="Imperial J."/>
            <person name="Ruiz-Argueso T."/>
        </authorList>
    </citation>
    <scope>NUCLEOTIDE SEQUENCE [LARGE SCALE GENOMIC DNA]</scope>
    <source>
        <strain evidence="3 4">CCBAU 23086</strain>
    </source>
</reference>
<feature type="chain" id="PRO_5006444329" evidence="2">
    <location>
        <begin position="22"/>
        <end position="243"/>
    </location>
</feature>
<name>A0A0R3MN42_9BRAD</name>
<dbReference type="AlphaFoldDB" id="A0A0R3MN42"/>
<feature type="signal peptide" evidence="2">
    <location>
        <begin position="1"/>
        <end position="21"/>
    </location>
</feature>
<protein>
    <submittedName>
        <fullName evidence="3">Uncharacterized protein</fullName>
    </submittedName>
</protein>
<dbReference type="EMBL" id="LLYB01000094">
    <property type="protein sequence ID" value="KRR19583.1"/>
    <property type="molecule type" value="Genomic_DNA"/>
</dbReference>
<evidence type="ECO:0000256" key="1">
    <source>
        <dbReference type="SAM" id="MobiDB-lite"/>
    </source>
</evidence>
<keyword evidence="2" id="KW-0732">Signal</keyword>
<organism evidence="3 4">
    <name type="scientific">Bradyrhizobium lablabi</name>
    <dbReference type="NCBI Taxonomy" id="722472"/>
    <lineage>
        <taxon>Bacteria</taxon>
        <taxon>Pseudomonadati</taxon>
        <taxon>Pseudomonadota</taxon>
        <taxon>Alphaproteobacteria</taxon>
        <taxon>Hyphomicrobiales</taxon>
        <taxon>Nitrobacteraceae</taxon>
        <taxon>Bradyrhizobium</taxon>
    </lineage>
</organism>
<feature type="region of interest" description="Disordered" evidence="1">
    <location>
        <begin position="143"/>
        <end position="243"/>
    </location>
</feature>
<feature type="compositionally biased region" description="Low complexity" evidence="1">
    <location>
        <begin position="148"/>
        <end position="165"/>
    </location>
</feature>
<feature type="compositionally biased region" description="Low complexity" evidence="1">
    <location>
        <begin position="183"/>
        <end position="203"/>
    </location>
</feature>
<dbReference type="OrthoDB" id="8233832at2"/>
<evidence type="ECO:0000256" key="2">
    <source>
        <dbReference type="SAM" id="SignalP"/>
    </source>
</evidence>